<comment type="caution">
    <text evidence="2">The sequence shown here is derived from an EMBL/GenBank/DDBJ whole genome shotgun (WGS) entry which is preliminary data.</text>
</comment>
<evidence type="ECO:0000256" key="1">
    <source>
        <dbReference type="SAM" id="SignalP"/>
    </source>
</evidence>
<dbReference type="Proteomes" id="UP000605992">
    <property type="component" value="Unassembled WGS sequence"/>
</dbReference>
<reference evidence="2" key="1">
    <citation type="submission" date="2021-01" db="EMBL/GenBank/DDBJ databases">
        <title>Whole genome shotgun sequence of Planotetraspora thailandica NBRC 104271.</title>
        <authorList>
            <person name="Komaki H."/>
            <person name="Tamura T."/>
        </authorList>
    </citation>
    <scope>NUCLEOTIDE SEQUENCE</scope>
    <source>
        <strain evidence="2">NBRC 104271</strain>
    </source>
</reference>
<name>A0A8J3Y2H4_9ACTN</name>
<evidence type="ECO:0000313" key="3">
    <source>
        <dbReference type="Proteomes" id="UP000605992"/>
    </source>
</evidence>
<protein>
    <recommendedName>
        <fullName evidence="4">Lipoprotein</fullName>
    </recommendedName>
</protein>
<accession>A0A8J3Y2H4</accession>
<keyword evidence="3" id="KW-1185">Reference proteome</keyword>
<gene>
    <name evidence="2" type="ORF">Pth03_79060</name>
</gene>
<feature type="signal peptide" evidence="1">
    <location>
        <begin position="1"/>
        <end position="21"/>
    </location>
</feature>
<dbReference type="EMBL" id="BOOR01000087">
    <property type="protein sequence ID" value="GII59517.1"/>
    <property type="molecule type" value="Genomic_DNA"/>
</dbReference>
<evidence type="ECO:0000313" key="2">
    <source>
        <dbReference type="EMBL" id="GII59517.1"/>
    </source>
</evidence>
<keyword evidence="1" id="KW-0732">Signal</keyword>
<dbReference type="AlphaFoldDB" id="A0A8J3Y2H4"/>
<proteinExistence type="predicted"/>
<feature type="chain" id="PRO_5038820440" description="Lipoprotein" evidence="1">
    <location>
        <begin position="22"/>
        <end position="143"/>
    </location>
</feature>
<sequence>MVKASVLVILASALAAGCSSGGDATGNTPEKSPTSAPAAENIAAKALPKKITNDPDIRGNIVQTACAAVPGGWGAKGTATNPGAKPITYKIVVYFTTTKATTLDYAQTLVKVPAGKTVDWSATKHFEAKQQLLCPMPGISVVA</sequence>
<dbReference type="PROSITE" id="PS51257">
    <property type="entry name" value="PROKAR_LIPOPROTEIN"/>
    <property type="match status" value="1"/>
</dbReference>
<evidence type="ECO:0008006" key="4">
    <source>
        <dbReference type="Google" id="ProtNLM"/>
    </source>
</evidence>
<organism evidence="2 3">
    <name type="scientific">Planotetraspora thailandica</name>
    <dbReference type="NCBI Taxonomy" id="487172"/>
    <lineage>
        <taxon>Bacteria</taxon>
        <taxon>Bacillati</taxon>
        <taxon>Actinomycetota</taxon>
        <taxon>Actinomycetes</taxon>
        <taxon>Streptosporangiales</taxon>
        <taxon>Streptosporangiaceae</taxon>
        <taxon>Planotetraspora</taxon>
    </lineage>
</organism>